<evidence type="ECO:0000313" key="5">
    <source>
        <dbReference type="EMBL" id="AEA33511.1"/>
    </source>
</evidence>
<dbReference type="InterPro" id="IPR035965">
    <property type="entry name" value="PAS-like_dom_sf"/>
</dbReference>
<dbReference type="KEGG" id="hmr:Hipma_0540"/>
<feature type="transmembrane region" description="Helical" evidence="2">
    <location>
        <begin position="357"/>
        <end position="382"/>
    </location>
</feature>
<evidence type="ECO:0000313" key="6">
    <source>
        <dbReference type="Proteomes" id="UP000008139"/>
    </source>
</evidence>
<evidence type="ECO:0000256" key="2">
    <source>
        <dbReference type="SAM" id="Phobius"/>
    </source>
</evidence>
<dbReference type="SUPFAM" id="SSF55073">
    <property type="entry name" value="Nucleotide cyclase"/>
    <property type="match status" value="1"/>
</dbReference>
<dbReference type="PANTHER" id="PTHR44757">
    <property type="entry name" value="DIGUANYLATE CYCLASE DGCP"/>
    <property type="match status" value="1"/>
</dbReference>
<dbReference type="Pfam" id="PF00990">
    <property type="entry name" value="GGDEF"/>
    <property type="match status" value="1"/>
</dbReference>
<accession>F2LUQ6</accession>
<reference evidence="6" key="2">
    <citation type="submission" date="2011-03" db="EMBL/GenBank/DDBJ databases">
        <title>The complete genome of Hippea maritima DSM 10411.</title>
        <authorList>
            <consortium name="US DOE Joint Genome Institute (JGI-PGF)"/>
            <person name="Lucas S."/>
            <person name="Copeland A."/>
            <person name="Lapidus A."/>
            <person name="Bruce D."/>
            <person name="Goodwin L."/>
            <person name="Pitluck S."/>
            <person name="Peters L."/>
            <person name="Kyrpides N."/>
            <person name="Mavromatis K."/>
            <person name="Pagani I."/>
            <person name="Ivanova N."/>
            <person name="Mikhailova N."/>
            <person name="Lu M."/>
            <person name="Detter J.C."/>
            <person name="Tapia R."/>
            <person name="Han C."/>
            <person name="Land M."/>
            <person name="Hauser L."/>
            <person name="Markowitz V."/>
            <person name="Cheng J.-F."/>
            <person name="Hugenholtz P."/>
            <person name="Woyke T."/>
            <person name="Wu D."/>
            <person name="Spring S."/>
            <person name="Schroeder M."/>
            <person name="Brambilla E."/>
            <person name="Klenk H.-P."/>
            <person name="Eisen J.A."/>
        </authorList>
    </citation>
    <scope>NUCLEOTIDE SEQUENCE [LARGE SCALE GENOMIC DNA]</scope>
    <source>
        <strain evidence="6">ATCC 700847 / DSM 10411 / MH2</strain>
    </source>
</reference>
<dbReference type="Gene3D" id="3.30.70.270">
    <property type="match status" value="1"/>
</dbReference>
<dbReference type="EMBL" id="CP002606">
    <property type="protein sequence ID" value="AEA33511.1"/>
    <property type="molecule type" value="Genomic_DNA"/>
</dbReference>
<dbReference type="InterPro" id="IPR004010">
    <property type="entry name" value="Double_Cache_2"/>
</dbReference>
<feature type="transmembrane region" description="Helical" evidence="2">
    <location>
        <begin position="6"/>
        <end position="32"/>
    </location>
</feature>
<dbReference type="Gene3D" id="3.30.450.20">
    <property type="entry name" value="PAS domain"/>
    <property type="match status" value="3"/>
</dbReference>
<evidence type="ECO:0000259" key="3">
    <source>
        <dbReference type="PROSITE" id="PS50112"/>
    </source>
</evidence>
<feature type="domain" description="PAS" evidence="3">
    <location>
        <begin position="561"/>
        <end position="602"/>
    </location>
</feature>
<keyword evidence="1" id="KW-0175">Coiled coil</keyword>
<dbReference type="AlphaFoldDB" id="F2LUQ6"/>
<dbReference type="InterPro" id="IPR013767">
    <property type="entry name" value="PAS_fold"/>
</dbReference>
<dbReference type="CDD" id="cd00130">
    <property type="entry name" value="PAS"/>
    <property type="match status" value="1"/>
</dbReference>
<feature type="coiled-coil region" evidence="1">
    <location>
        <begin position="412"/>
        <end position="442"/>
    </location>
</feature>
<dbReference type="InterPro" id="IPR052155">
    <property type="entry name" value="Biofilm_reg_signaling"/>
</dbReference>
<feature type="domain" description="GGDEF" evidence="4">
    <location>
        <begin position="709"/>
        <end position="839"/>
    </location>
</feature>
<dbReference type="Pfam" id="PF00989">
    <property type="entry name" value="PAS"/>
    <property type="match status" value="1"/>
</dbReference>
<proteinExistence type="predicted"/>
<dbReference type="PROSITE" id="PS50112">
    <property type="entry name" value="PAS"/>
    <property type="match status" value="1"/>
</dbReference>
<dbReference type="PROSITE" id="PS50887">
    <property type="entry name" value="GGDEF"/>
    <property type="match status" value="1"/>
</dbReference>
<dbReference type="OrthoDB" id="5333838at2"/>
<keyword evidence="2" id="KW-0472">Membrane</keyword>
<organism evidence="5 6">
    <name type="scientific">Hippea maritima (strain ATCC 700847 / DSM 10411 / MH2)</name>
    <dbReference type="NCBI Taxonomy" id="760142"/>
    <lineage>
        <taxon>Bacteria</taxon>
        <taxon>Pseudomonadati</taxon>
        <taxon>Campylobacterota</taxon>
        <taxon>Desulfurellia</taxon>
        <taxon>Desulfurellales</taxon>
        <taxon>Hippeaceae</taxon>
        <taxon>Hippea</taxon>
    </lineage>
</organism>
<dbReference type="HOGENOM" id="CLU_332276_0_0_7"/>
<evidence type="ECO:0000259" key="4">
    <source>
        <dbReference type="PROSITE" id="PS50887"/>
    </source>
</evidence>
<dbReference type="Proteomes" id="UP000008139">
    <property type="component" value="Chromosome"/>
</dbReference>
<sequence length="861" mass="99760">MSKIKLSSLIGIFILISILSITVITSIGWGYFTFKIINKAIYYFNEDIHIKREIRLEHSEIKDAVRLINKKREDEYEEILNTLKKRTYRIWLTAEKLYKKYKHKESEASIKERIKDIVRFQLLTDKGKGYYFIASLDGVEVLSPDSKLTGKNLLKDKRYAKSMQEEIDAIKRYKEGFVRGTFIHNGKPAERVVFVKLFKPFNWYIGSGRMITHLEEITKQDILNELKTSLESFKNPTLFIISLMPKTNKCIGKIIFYTDPRIKNHTCITKDKTITYLNSQPCVGDCLEKLIKQGRLTTTLIWPFYKNEKERKRIVSLYYYKPYNWIIGSGGPLDFTVMFPSFKNSMIEAVSSYTRKALLILIIGALFVGYILWLTIFLGLIYKPIKADIENLLNFFRQYKNKGRIKTKKLRIKELTDLAHQVNKTMEKLEDIQATTEKLLNEHSLLLKHMPECVIVLKKKDADFVIAGANEAATRCKAIANSKELIGKKASEILKPYPIISNVIENVIKRKFNVSFTLALKEGNETVFIETVSYSPEENTIVCILRNITQMVNLYRAIEKRKSDLQEFIDKISTGIIVVDRKGRIIYYNNLAKKLLDFEENEKLVINKLKIPENLKIQLLKVMKGRQVCNQCEINIVTAGGKSRWFDVHVAKIQITSETMLIISFNDITQRYLKSKQLEYLSLHDTLTGLYNRRYFEEEIKRLFHKRNYPLALVMIDLNGLKITNDILGHETGDKLIMKISEILSTSARGSDVVARIGGDEFAVIMPNTSEKGVITFIERIKTKIELSNNSTEIFISASIGYAIQNGQFKNVDDLLREADKNMYANKYSSLRPKKLREIIKWARKLSNSSQTIDEDYLINR</sequence>
<dbReference type="InterPro" id="IPR000014">
    <property type="entry name" value="PAS"/>
</dbReference>
<evidence type="ECO:0000256" key="1">
    <source>
        <dbReference type="SAM" id="Coils"/>
    </source>
</evidence>
<dbReference type="RefSeq" id="WP_013681552.1">
    <property type="nucleotide sequence ID" value="NC_015318.1"/>
</dbReference>
<dbReference type="GO" id="GO:0006355">
    <property type="term" value="P:regulation of DNA-templated transcription"/>
    <property type="evidence" value="ECO:0007669"/>
    <property type="project" value="InterPro"/>
</dbReference>
<protein>
    <submittedName>
        <fullName evidence="5">Diguanylate cyclase with PAS/PAC sensor</fullName>
    </submittedName>
</protein>
<dbReference type="InterPro" id="IPR000160">
    <property type="entry name" value="GGDEF_dom"/>
</dbReference>
<keyword evidence="2" id="KW-0812">Transmembrane</keyword>
<reference evidence="5 6" key="1">
    <citation type="journal article" date="2011" name="Stand. Genomic Sci.">
        <title>Complete genome sequence of the thermophilic sulfur-reducer Hippea maritima type strain (MH(2)).</title>
        <authorList>
            <person name="Huntemann M."/>
            <person name="Lu M."/>
            <person name="Nolan M."/>
            <person name="Lapidus A."/>
            <person name="Lucas S."/>
            <person name="Hammon N."/>
            <person name="Deshpande S."/>
            <person name="Cheng J.F."/>
            <person name="Tapia R."/>
            <person name="Han C."/>
            <person name="Goodwin L."/>
            <person name="Pitluck S."/>
            <person name="Liolios K."/>
            <person name="Pagani I."/>
            <person name="Ivanova N."/>
            <person name="Ovchinikova G."/>
            <person name="Pati A."/>
            <person name="Chen A."/>
            <person name="Palaniappan K."/>
            <person name="Land M."/>
            <person name="Hauser L."/>
            <person name="Jeffries C.D."/>
            <person name="Detter J.C."/>
            <person name="Brambilla E.M."/>
            <person name="Rohde M."/>
            <person name="Spring S."/>
            <person name="Goker M."/>
            <person name="Woyke T."/>
            <person name="Bristow J."/>
            <person name="Eisen J.A."/>
            <person name="Markowitz V."/>
            <person name="Hugenholtz P."/>
            <person name="Kyrpides N.C."/>
            <person name="Klenk H.P."/>
            <person name="Mavromatis K."/>
        </authorList>
    </citation>
    <scope>NUCLEOTIDE SEQUENCE [LARGE SCALE GENOMIC DNA]</scope>
    <source>
        <strain evidence="6">ATCC 700847 / DSM 10411 / MH2</strain>
    </source>
</reference>
<dbReference type="STRING" id="760142.Hipma_0540"/>
<dbReference type="NCBIfam" id="TIGR00229">
    <property type="entry name" value="sensory_box"/>
    <property type="match status" value="1"/>
</dbReference>
<dbReference type="Pfam" id="PF08269">
    <property type="entry name" value="dCache_2"/>
    <property type="match status" value="1"/>
</dbReference>
<dbReference type="SUPFAM" id="SSF55785">
    <property type="entry name" value="PYP-like sensor domain (PAS domain)"/>
    <property type="match status" value="1"/>
</dbReference>
<name>F2LUQ6_HIPMA</name>
<dbReference type="InterPro" id="IPR029787">
    <property type="entry name" value="Nucleotide_cyclase"/>
</dbReference>
<dbReference type="eggNOG" id="COG2199">
    <property type="taxonomic scope" value="Bacteria"/>
</dbReference>
<dbReference type="InterPro" id="IPR043128">
    <property type="entry name" value="Rev_trsase/Diguanyl_cyclase"/>
</dbReference>
<dbReference type="NCBIfam" id="TIGR00254">
    <property type="entry name" value="GGDEF"/>
    <property type="match status" value="1"/>
</dbReference>
<dbReference type="InParanoid" id="F2LUQ6"/>
<gene>
    <name evidence="5" type="ordered locus">Hipma_0540</name>
</gene>
<keyword evidence="6" id="KW-1185">Reference proteome</keyword>
<dbReference type="CDD" id="cd01949">
    <property type="entry name" value="GGDEF"/>
    <property type="match status" value="1"/>
</dbReference>
<dbReference type="Pfam" id="PF13426">
    <property type="entry name" value="PAS_9"/>
    <property type="match status" value="1"/>
</dbReference>
<dbReference type="PANTHER" id="PTHR44757:SF2">
    <property type="entry name" value="BIOFILM ARCHITECTURE MAINTENANCE PROTEIN MBAA"/>
    <property type="match status" value="1"/>
</dbReference>
<keyword evidence="2" id="KW-1133">Transmembrane helix</keyword>
<dbReference type="SMART" id="SM00267">
    <property type="entry name" value="GGDEF"/>
    <property type="match status" value="1"/>
</dbReference>